<evidence type="ECO:0000313" key="10">
    <source>
        <dbReference type="Proteomes" id="UP000271256"/>
    </source>
</evidence>
<dbReference type="GO" id="GO:0051539">
    <property type="term" value="F:4 iron, 4 sulfur cluster binding"/>
    <property type="evidence" value="ECO:0007669"/>
    <property type="project" value="UniProtKB-KW"/>
</dbReference>
<keyword evidence="5" id="KW-0479">Metal-binding</keyword>
<comment type="function">
    <text evidence="2">Ferredoxins are iron-sulfur proteins that transfer electrons in a wide variety of metabolic reactions.</text>
</comment>
<evidence type="ECO:0000256" key="1">
    <source>
        <dbReference type="ARBA" id="ARBA00001966"/>
    </source>
</evidence>
<feature type="domain" description="4Fe-4S ferredoxin-type" evidence="8">
    <location>
        <begin position="45"/>
        <end position="74"/>
    </location>
</feature>
<proteinExistence type="predicted"/>
<dbReference type="InterPro" id="IPR017900">
    <property type="entry name" value="4Fe4S_Fe_S_CS"/>
</dbReference>
<dbReference type="Pfam" id="PF12838">
    <property type="entry name" value="Fer4_7"/>
    <property type="match status" value="1"/>
</dbReference>
<dbReference type="RefSeq" id="WP_121452273.1">
    <property type="nucleotide sequence ID" value="NZ_RBWE01000001.1"/>
</dbReference>
<dbReference type="EMBL" id="RBWE01000001">
    <property type="protein sequence ID" value="RKO67884.1"/>
    <property type="molecule type" value="Genomic_DNA"/>
</dbReference>
<evidence type="ECO:0000256" key="3">
    <source>
        <dbReference type="ARBA" id="ARBA00013529"/>
    </source>
</evidence>
<accession>A0A494X534</accession>
<dbReference type="InterPro" id="IPR017896">
    <property type="entry name" value="4Fe4S_Fe-S-bd"/>
</dbReference>
<keyword evidence="4" id="KW-0004">4Fe-4S</keyword>
<dbReference type="SUPFAM" id="SSF54862">
    <property type="entry name" value="4Fe-4S ferredoxins"/>
    <property type="match status" value="1"/>
</dbReference>
<evidence type="ECO:0000256" key="7">
    <source>
        <dbReference type="ARBA" id="ARBA00023014"/>
    </source>
</evidence>
<gene>
    <name evidence="9" type="ORF">D7024_13695</name>
</gene>
<comment type="cofactor">
    <cofactor evidence="1">
        <name>[4Fe-4S] cluster</name>
        <dbReference type="ChEBI" id="CHEBI:49883"/>
    </cofactor>
</comment>
<keyword evidence="6" id="KW-0408">Iron</keyword>
<evidence type="ECO:0000313" key="9">
    <source>
        <dbReference type="EMBL" id="RKO67884.1"/>
    </source>
</evidence>
<feature type="non-terminal residue" evidence="9">
    <location>
        <position position="1"/>
    </location>
</feature>
<dbReference type="AlphaFoldDB" id="A0A494X534"/>
<dbReference type="PANTHER" id="PTHR24960">
    <property type="entry name" value="PHOTOSYSTEM I IRON-SULFUR CENTER-RELATED"/>
    <property type="match status" value="1"/>
</dbReference>
<evidence type="ECO:0000256" key="2">
    <source>
        <dbReference type="ARBA" id="ARBA00003532"/>
    </source>
</evidence>
<reference evidence="9 10" key="1">
    <citation type="submission" date="2018-10" db="EMBL/GenBank/DDBJ databases">
        <authorList>
            <person name="Grouzdev D.S."/>
            <person name="Krutkina M.S."/>
            <person name="Tourova T.P."/>
            <person name="Nazina T.N."/>
        </authorList>
    </citation>
    <scope>NUCLEOTIDE SEQUENCE [LARGE SCALE GENOMIC DNA]</scope>
    <source>
        <strain evidence="9 10">435</strain>
    </source>
</reference>
<sequence>AAEGLYLCGLAHSPKLVGESITQANAAAMRAVTLLARDRLANVAITATVNPRRCVACGVCVQVCDYQARSIDPLRRVADVNEALCQGCGACVAACPNGASQQKGFEKAQLLAMLEAALEAV</sequence>
<keyword evidence="7" id="KW-0411">Iron-sulfur</keyword>
<dbReference type="PROSITE" id="PS51379">
    <property type="entry name" value="4FE4S_FER_2"/>
    <property type="match status" value="2"/>
</dbReference>
<dbReference type="PROSITE" id="PS00198">
    <property type="entry name" value="4FE4S_FER_1"/>
    <property type="match status" value="1"/>
</dbReference>
<dbReference type="Gene3D" id="3.30.70.20">
    <property type="match status" value="2"/>
</dbReference>
<dbReference type="PANTHER" id="PTHR24960:SF79">
    <property type="entry name" value="PHOTOSYSTEM I IRON-SULFUR CENTER"/>
    <property type="match status" value="1"/>
</dbReference>
<evidence type="ECO:0000256" key="5">
    <source>
        <dbReference type="ARBA" id="ARBA00022723"/>
    </source>
</evidence>
<dbReference type="GO" id="GO:0046872">
    <property type="term" value="F:metal ion binding"/>
    <property type="evidence" value="ECO:0007669"/>
    <property type="project" value="UniProtKB-KW"/>
</dbReference>
<evidence type="ECO:0000256" key="4">
    <source>
        <dbReference type="ARBA" id="ARBA00022485"/>
    </source>
</evidence>
<protein>
    <recommendedName>
        <fullName evidence="3">Ferredoxin</fullName>
    </recommendedName>
</protein>
<dbReference type="InterPro" id="IPR050157">
    <property type="entry name" value="PSI_iron-sulfur_center"/>
</dbReference>
<keyword evidence="10" id="KW-1185">Reference proteome</keyword>
<evidence type="ECO:0000256" key="6">
    <source>
        <dbReference type="ARBA" id="ARBA00023004"/>
    </source>
</evidence>
<name>A0A494X534_9FIRM</name>
<comment type="caution">
    <text evidence="9">The sequence shown here is derived from an EMBL/GenBank/DDBJ whole genome shotgun (WGS) entry which is preliminary data.</text>
</comment>
<feature type="domain" description="4Fe-4S ferredoxin-type" evidence="8">
    <location>
        <begin position="76"/>
        <end position="105"/>
    </location>
</feature>
<dbReference type="OrthoDB" id="9804603at2"/>
<evidence type="ECO:0000259" key="8">
    <source>
        <dbReference type="PROSITE" id="PS51379"/>
    </source>
</evidence>
<organism evidence="9 10">
    <name type="scientific">Desulfofundulus salinus</name>
    <dbReference type="NCBI Taxonomy" id="2419843"/>
    <lineage>
        <taxon>Bacteria</taxon>
        <taxon>Bacillati</taxon>
        <taxon>Bacillota</taxon>
        <taxon>Clostridia</taxon>
        <taxon>Eubacteriales</taxon>
        <taxon>Peptococcaceae</taxon>
        <taxon>Desulfofundulus</taxon>
    </lineage>
</organism>
<dbReference type="Proteomes" id="UP000271256">
    <property type="component" value="Unassembled WGS sequence"/>
</dbReference>